<dbReference type="HAMAP" id="MF_00113">
    <property type="entry name" value="QueA"/>
    <property type="match status" value="1"/>
</dbReference>
<dbReference type="PANTHER" id="PTHR30307">
    <property type="entry name" value="S-ADENOSYLMETHIONINE:TRNA RIBOSYLTRANSFERASE-ISOMERASE"/>
    <property type="match status" value="1"/>
</dbReference>
<dbReference type="NCBIfam" id="NF001140">
    <property type="entry name" value="PRK00147.1"/>
    <property type="match status" value="1"/>
</dbReference>
<dbReference type="GO" id="GO:0005737">
    <property type="term" value="C:cytoplasm"/>
    <property type="evidence" value="ECO:0007669"/>
    <property type="project" value="UniProtKB-SubCell"/>
</dbReference>
<dbReference type="PANTHER" id="PTHR30307:SF0">
    <property type="entry name" value="S-ADENOSYLMETHIONINE:TRNA RIBOSYLTRANSFERASE-ISOMERASE"/>
    <property type="match status" value="1"/>
</dbReference>
<keyword evidence="1 5" id="KW-0963">Cytoplasm</keyword>
<comment type="subunit">
    <text evidence="5">Monomer.</text>
</comment>
<dbReference type="GO" id="GO:0008616">
    <property type="term" value="P:tRNA queuosine(34) biosynthetic process"/>
    <property type="evidence" value="ECO:0007669"/>
    <property type="project" value="UniProtKB-UniRule"/>
</dbReference>
<dbReference type="Pfam" id="PF02547">
    <property type="entry name" value="Queuosine_synth"/>
    <property type="match status" value="1"/>
</dbReference>
<sequence length="398" mass="45269">MNTSDFDYILPTELIAQTPLEPRDSSKLFLVDRKNKKVDHKHFYDIIDYFEKGDLLVWNNSKVFKARLFGRLEACDNDVNKDGVPDRALLNQKEVEIFLVRPTGNLGVWKILAKPGKRVKPGMNVRFASDFYCTVIIKELEGTILVQFEEDDKEVMAKANKYGHIPVPPYVKDEPDQLEIYQTVYSKEEGSVAAPTAGFHFTDDIIEKLKEKGVEFAEVTLHVGLGTFLPVKAERVEDHTMHSEWVEISEETAEKINKAKMEERRVVAVGTTTVRTLEGVAKLFSPYQGELEGVQSKKEYSSQDGSLPTSPIRGGVRPFTGDINIFIMPGFEFKIVDAMITNFHLPKSTLLMLVSAFVGDRLVDRSPSEGREFMLQCYKEAISLKYRFYSFGDAMFIY</sequence>
<dbReference type="Gene3D" id="2.40.10.240">
    <property type="entry name" value="QueA-like"/>
    <property type="match status" value="1"/>
</dbReference>
<keyword evidence="4 5" id="KW-0671">Queuosine biosynthesis</keyword>
<dbReference type="UniPathway" id="UPA00392"/>
<accession>A0A2H0TZA6</accession>
<dbReference type="InterPro" id="IPR036100">
    <property type="entry name" value="QueA_sf"/>
</dbReference>
<dbReference type="AlphaFoldDB" id="A0A2H0TZA6"/>
<dbReference type="NCBIfam" id="TIGR00113">
    <property type="entry name" value="queA"/>
    <property type="match status" value="1"/>
</dbReference>
<name>A0A2H0TZA6_9BACT</name>
<reference evidence="7" key="1">
    <citation type="submission" date="2017-09" db="EMBL/GenBank/DDBJ databases">
        <title>Depth-based differentiation of microbial function through sediment-hosted aquifers and enrichment of novel symbionts in the deep terrestrial subsurface.</title>
        <authorList>
            <person name="Probst A.J."/>
            <person name="Ladd B."/>
            <person name="Jarett J.K."/>
            <person name="Geller-Mcgrath D.E."/>
            <person name="Sieber C.M.K."/>
            <person name="Emerson J.B."/>
            <person name="Anantharaman K."/>
            <person name="Thomas B.C."/>
            <person name="Malmstrom R."/>
            <person name="Stieglmeier M."/>
            <person name="Klingl A."/>
            <person name="Woyke T."/>
            <person name="Ryan C.M."/>
            <person name="Banfield J.F."/>
        </authorList>
    </citation>
    <scope>NUCLEOTIDE SEQUENCE [LARGE SCALE GENOMIC DNA]</scope>
</reference>
<evidence type="ECO:0000256" key="1">
    <source>
        <dbReference type="ARBA" id="ARBA00022490"/>
    </source>
</evidence>
<comment type="caution">
    <text evidence="6">The sequence shown here is derived from an EMBL/GenBank/DDBJ whole genome shotgun (WGS) entry which is preliminary data.</text>
</comment>
<gene>
    <name evidence="5" type="primary">queA</name>
    <name evidence="6" type="ORF">COU28_01055</name>
</gene>
<dbReference type="GO" id="GO:0051075">
    <property type="term" value="F:S-adenosylmethionine:tRNA ribosyltransferase-isomerase activity"/>
    <property type="evidence" value="ECO:0007669"/>
    <property type="project" value="UniProtKB-EC"/>
</dbReference>
<comment type="function">
    <text evidence="5">Transfers and isomerizes the ribose moiety from AdoMet to the 7-aminomethyl group of 7-deazaguanine (preQ1-tRNA) to give epoxyqueuosine (oQ-tRNA).</text>
</comment>
<comment type="subcellular location">
    <subcellularLocation>
        <location evidence="5">Cytoplasm</location>
    </subcellularLocation>
</comment>
<protein>
    <recommendedName>
        <fullName evidence="5">S-adenosylmethionine:tRNA ribosyltransferase-isomerase</fullName>
        <ecNumber evidence="5">2.4.99.17</ecNumber>
    </recommendedName>
    <alternativeName>
        <fullName evidence="5">Queuosine biosynthesis protein QueA</fullName>
    </alternativeName>
</protein>
<keyword evidence="2 5" id="KW-0808">Transferase</keyword>
<proteinExistence type="inferred from homology"/>
<dbReference type="SUPFAM" id="SSF111337">
    <property type="entry name" value="QueA-like"/>
    <property type="match status" value="1"/>
</dbReference>
<organism evidence="6 7">
    <name type="scientific">Candidatus Magasanikbacteria bacterium CG10_big_fil_rev_8_21_14_0_10_36_16</name>
    <dbReference type="NCBI Taxonomy" id="1974645"/>
    <lineage>
        <taxon>Bacteria</taxon>
        <taxon>Candidatus Magasanikiibacteriota</taxon>
    </lineage>
</organism>
<evidence type="ECO:0000313" key="7">
    <source>
        <dbReference type="Proteomes" id="UP000230852"/>
    </source>
</evidence>
<dbReference type="EC" id="2.4.99.17" evidence="5"/>
<keyword evidence="6" id="KW-0413">Isomerase</keyword>
<dbReference type="EMBL" id="PFBU01000018">
    <property type="protein sequence ID" value="PIR78550.1"/>
    <property type="molecule type" value="Genomic_DNA"/>
</dbReference>
<keyword evidence="3 5" id="KW-0949">S-adenosyl-L-methionine</keyword>
<comment type="pathway">
    <text evidence="5">tRNA modification; tRNA-queuosine biosynthesis.</text>
</comment>
<dbReference type="InterPro" id="IPR003699">
    <property type="entry name" value="QueA"/>
</dbReference>
<evidence type="ECO:0000256" key="2">
    <source>
        <dbReference type="ARBA" id="ARBA00022679"/>
    </source>
</evidence>
<dbReference type="InterPro" id="IPR042118">
    <property type="entry name" value="QueA_dom1"/>
</dbReference>
<dbReference type="Proteomes" id="UP000230852">
    <property type="component" value="Unassembled WGS sequence"/>
</dbReference>
<comment type="catalytic activity">
    <reaction evidence="5">
        <text>7-aminomethyl-7-carbaguanosine(34) in tRNA + S-adenosyl-L-methionine = epoxyqueuosine(34) in tRNA + adenine + L-methionine + 2 H(+)</text>
        <dbReference type="Rhea" id="RHEA:32155"/>
        <dbReference type="Rhea" id="RHEA-COMP:10342"/>
        <dbReference type="Rhea" id="RHEA-COMP:18582"/>
        <dbReference type="ChEBI" id="CHEBI:15378"/>
        <dbReference type="ChEBI" id="CHEBI:16708"/>
        <dbReference type="ChEBI" id="CHEBI:57844"/>
        <dbReference type="ChEBI" id="CHEBI:59789"/>
        <dbReference type="ChEBI" id="CHEBI:82833"/>
        <dbReference type="ChEBI" id="CHEBI:194443"/>
        <dbReference type="EC" id="2.4.99.17"/>
    </reaction>
</comment>
<dbReference type="InterPro" id="IPR042119">
    <property type="entry name" value="QueA_dom2"/>
</dbReference>
<evidence type="ECO:0000313" key="6">
    <source>
        <dbReference type="EMBL" id="PIR78550.1"/>
    </source>
</evidence>
<evidence type="ECO:0000256" key="3">
    <source>
        <dbReference type="ARBA" id="ARBA00022691"/>
    </source>
</evidence>
<evidence type="ECO:0000256" key="4">
    <source>
        <dbReference type="ARBA" id="ARBA00022785"/>
    </source>
</evidence>
<dbReference type="Gene3D" id="3.40.1780.10">
    <property type="entry name" value="QueA-like"/>
    <property type="match status" value="1"/>
</dbReference>
<comment type="similarity">
    <text evidence="5">Belongs to the QueA family.</text>
</comment>
<evidence type="ECO:0000256" key="5">
    <source>
        <dbReference type="HAMAP-Rule" id="MF_00113"/>
    </source>
</evidence>